<accession>A0AAD9SX87</accession>
<dbReference type="AlphaFoldDB" id="A0AAD9SX87"/>
<dbReference type="PANTHER" id="PTHR35910:SF6">
    <property type="entry name" value="2EXR DOMAIN-CONTAINING PROTEIN"/>
    <property type="match status" value="1"/>
</dbReference>
<dbReference type="PANTHER" id="PTHR35910">
    <property type="entry name" value="2EXR DOMAIN-CONTAINING PROTEIN"/>
    <property type="match status" value="1"/>
</dbReference>
<protein>
    <recommendedName>
        <fullName evidence="2">2EXR domain-containing protein</fullName>
    </recommendedName>
</protein>
<evidence type="ECO:0000313" key="3">
    <source>
        <dbReference type="EMBL" id="KAK2624380.1"/>
    </source>
</evidence>
<comment type="caution">
    <text evidence="3">The sequence shown here is derived from an EMBL/GenBank/DDBJ whole genome shotgun (WGS) entry which is preliminary data.</text>
</comment>
<sequence>MCANIPSTHSKFVHHPATQPTLPIPVEISMPDKDKETSVVPNDTETEPDSCSIAANSTSIPLAILHKPSKFLLAHQAISRPFRKASTFPKFSLLPFELRSQIWEAAIVPRVHELHPCSKLYNERMTFRSNSSLTPPILHACHESRILALKYHQLMDYQPPGDVSHGKGILRFYFNPDLDTLLLNSLMGLFVMFMLLEDEEEFLGLTGLGIMKGWQRVAFDAERAQLITLLSGNSGSPPQPRFKSVFPALRELTIAFDCNSKGKTRFRTSVWPGENGTSLTEIPMPSTFPYEIEGTEERDTLMEAMVSPMKQFLESEFKTDTTETPGIVIAKVKRKMFIRGDIRYAFRKMCAMVGLKPRGVFRRI</sequence>
<feature type="compositionally biased region" description="Polar residues" evidence="1">
    <location>
        <begin position="1"/>
        <end position="10"/>
    </location>
</feature>
<gene>
    <name evidence="3" type="ORF">QTJ16_006330</name>
</gene>
<dbReference type="Proteomes" id="UP001285354">
    <property type="component" value="Unassembled WGS sequence"/>
</dbReference>
<feature type="domain" description="2EXR" evidence="2">
    <location>
        <begin position="88"/>
        <end position="181"/>
    </location>
</feature>
<proteinExistence type="predicted"/>
<reference evidence="3" key="1">
    <citation type="submission" date="2023-06" db="EMBL/GenBank/DDBJ databases">
        <title>Draft genome of Marssonina rosae.</title>
        <authorList>
            <person name="Cheng Q."/>
        </authorList>
    </citation>
    <scope>NUCLEOTIDE SEQUENCE</scope>
    <source>
        <strain evidence="3">R4</strain>
    </source>
</reference>
<evidence type="ECO:0000313" key="4">
    <source>
        <dbReference type="Proteomes" id="UP001285354"/>
    </source>
</evidence>
<name>A0AAD9SX87_9HELO</name>
<keyword evidence="4" id="KW-1185">Reference proteome</keyword>
<evidence type="ECO:0000256" key="1">
    <source>
        <dbReference type="SAM" id="MobiDB-lite"/>
    </source>
</evidence>
<organism evidence="3 4">
    <name type="scientific">Diplocarpon rosae</name>
    <dbReference type="NCBI Taxonomy" id="946125"/>
    <lineage>
        <taxon>Eukaryota</taxon>
        <taxon>Fungi</taxon>
        <taxon>Dikarya</taxon>
        <taxon>Ascomycota</taxon>
        <taxon>Pezizomycotina</taxon>
        <taxon>Leotiomycetes</taxon>
        <taxon>Helotiales</taxon>
        <taxon>Drepanopezizaceae</taxon>
        <taxon>Diplocarpon</taxon>
    </lineage>
</organism>
<dbReference type="EMBL" id="JAUBYV010000010">
    <property type="protein sequence ID" value="KAK2624380.1"/>
    <property type="molecule type" value="Genomic_DNA"/>
</dbReference>
<evidence type="ECO:0000259" key="2">
    <source>
        <dbReference type="Pfam" id="PF20150"/>
    </source>
</evidence>
<dbReference type="InterPro" id="IPR045518">
    <property type="entry name" value="2EXR"/>
</dbReference>
<feature type="region of interest" description="Disordered" evidence="1">
    <location>
        <begin position="1"/>
        <end position="51"/>
    </location>
</feature>
<dbReference type="Pfam" id="PF20150">
    <property type="entry name" value="2EXR"/>
    <property type="match status" value="1"/>
</dbReference>